<dbReference type="PROSITE" id="PS50109">
    <property type="entry name" value="HIS_KIN"/>
    <property type="match status" value="1"/>
</dbReference>
<dbReference type="GO" id="GO:0005524">
    <property type="term" value="F:ATP binding"/>
    <property type="evidence" value="ECO:0007669"/>
    <property type="project" value="UniProtKB-KW"/>
</dbReference>
<evidence type="ECO:0000313" key="17">
    <source>
        <dbReference type="EMBL" id="KYL04899.1"/>
    </source>
</evidence>
<dbReference type="SUPFAM" id="SSF55874">
    <property type="entry name" value="ATPase domain of HSP90 chaperone/DNA topoisomerase II/histidine kinase"/>
    <property type="match status" value="1"/>
</dbReference>
<dbReference type="CDD" id="cd00075">
    <property type="entry name" value="HATPase"/>
    <property type="match status" value="1"/>
</dbReference>
<evidence type="ECO:0000256" key="8">
    <source>
        <dbReference type="ARBA" id="ARBA00022741"/>
    </source>
</evidence>
<keyword evidence="10" id="KW-0067">ATP-binding</keyword>
<keyword evidence="12 14" id="KW-0472">Membrane</keyword>
<dbReference type="InterPro" id="IPR003660">
    <property type="entry name" value="HAMP_dom"/>
</dbReference>
<dbReference type="Gene3D" id="6.10.340.10">
    <property type="match status" value="1"/>
</dbReference>
<dbReference type="GO" id="GO:0000155">
    <property type="term" value="F:phosphorelay sensor kinase activity"/>
    <property type="evidence" value="ECO:0007669"/>
    <property type="project" value="InterPro"/>
</dbReference>
<dbReference type="Pfam" id="PF00512">
    <property type="entry name" value="HisKA"/>
    <property type="match status" value="1"/>
</dbReference>
<feature type="transmembrane region" description="Helical" evidence="14">
    <location>
        <begin position="5"/>
        <end position="28"/>
    </location>
</feature>
<dbReference type="PANTHER" id="PTHR45453">
    <property type="entry name" value="PHOSPHATE REGULON SENSOR PROTEIN PHOR"/>
    <property type="match status" value="1"/>
</dbReference>
<evidence type="ECO:0000256" key="10">
    <source>
        <dbReference type="ARBA" id="ARBA00022840"/>
    </source>
</evidence>
<name>A0A162J210_9FUSO</name>
<dbReference type="GO" id="GO:0016036">
    <property type="term" value="P:cellular response to phosphate starvation"/>
    <property type="evidence" value="ECO:0007669"/>
    <property type="project" value="TreeGrafter"/>
</dbReference>
<evidence type="ECO:0000259" key="15">
    <source>
        <dbReference type="PROSITE" id="PS50109"/>
    </source>
</evidence>
<evidence type="ECO:0000256" key="12">
    <source>
        <dbReference type="ARBA" id="ARBA00023136"/>
    </source>
</evidence>
<evidence type="ECO:0000256" key="6">
    <source>
        <dbReference type="ARBA" id="ARBA00022553"/>
    </source>
</evidence>
<dbReference type="EMBL" id="LVEA01000026">
    <property type="protein sequence ID" value="KYL04899.1"/>
    <property type="molecule type" value="Genomic_DNA"/>
</dbReference>
<dbReference type="InterPro" id="IPR003594">
    <property type="entry name" value="HATPase_dom"/>
</dbReference>
<evidence type="ECO:0000256" key="14">
    <source>
        <dbReference type="SAM" id="Phobius"/>
    </source>
</evidence>
<dbReference type="Gene3D" id="3.30.565.10">
    <property type="entry name" value="Histidine kinase-like ATPase, C-terminal domain"/>
    <property type="match status" value="1"/>
</dbReference>
<keyword evidence="11" id="KW-0902">Two-component regulatory system</keyword>
<keyword evidence="8" id="KW-0547">Nucleotide-binding</keyword>
<dbReference type="PRINTS" id="PR00344">
    <property type="entry name" value="BCTRLSENSOR"/>
</dbReference>
<keyword evidence="13" id="KW-0175">Coiled coil</keyword>
<dbReference type="GO" id="GO:0005886">
    <property type="term" value="C:plasma membrane"/>
    <property type="evidence" value="ECO:0007669"/>
    <property type="project" value="UniProtKB-SubCell"/>
</dbReference>
<reference evidence="17 18" key="1">
    <citation type="submission" date="2016-03" db="EMBL/GenBank/DDBJ databases">
        <title>Comparative genomics of human isolates of Fusobacterium necrophorum.</title>
        <authorList>
            <person name="Jensen A."/>
            <person name="Bank S."/>
            <person name="Andersen P.S."/>
            <person name="Kristensen L.H."/>
            <person name="Prag J."/>
        </authorList>
    </citation>
    <scope>NUCLEOTIDE SEQUENCE [LARGE SCALE GENOMIC DNA]</scope>
    <source>
        <strain evidence="17 18">LS_1264</strain>
    </source>
</reference>
<dbReference type="CDD" id="cd06225">
    <property type="entry name" value="HAMP"/>
    <property type="match status" value="1"/>
</dbReference>
<keyword evidence="7" id="KW-0808">Transferase</keyword>
<gene>
    <name evidence="17" type="ORF">A2J07_09890</name>
</gene>
<keyword evidence="14" id="KW-1133">Transmembrane helix</keyword>
<evidence type="ECO:0000256" key="13">
    <source>
        <dbReference type="SAM" id="Coils"/>
    </source>
</evidence>
<dbReference type="Proteomes" id="UP000075816">
    <property type="component" value="Unassembled WGS sequence"/>
</dbReference>
<protein>
    <recommendedName>
        <fullName evidence="4">histidine kinase</fullName>
        <ecNumber evidence="4">2.7.13.3</ecNumber>
    </recommendedName>
</protein>
<evidence type="ECO:0000256" key="4">
    <source>
        <dbReference type="ARBA" id="ARBA00012438"/>
    </source>
</evidence>
<accession>A0A162J210</accession>
<dbReference type="eggNOG" id="COG5002">
    <property type="taxonomic scope" value="Bacteria"/>
</dbReference>
<keyword evidence="14" id="KW-0812">Transmembrane</keyword>
<keyword evidence="5" id="KW-1003">Cell membrane</keyword>
<comment type="caution">
    <text evidence="17">The sequence shown here is derived from an EMBL/GenBank/DDBJ whole genome shotgun (WGS) entry which is preliminary data.</text>
</comment>
<comment type="subcellular location">
    <subcellularLocation>
        <location evidence="2">Cell membrane</location>
    </subcellularLocation>
    <subcellularLocation>
        <location evidence="3">Membrane raft</location>
        <topology evidence="3">Multi-pass membrane protein</topology>
    </subcellularLocation>
</comment>
<dbReference type="GO" id="GO:0045121">
    <property type="term" value="C:membrane raft"/>
    <property type="evidence" value="ECO:0007669"/>
    <property type="project" value="UniProtKB-SubCell"/>
</dbReference>
<feature type="coiled-coil region" evidence="13">
    <location>
        <begin position="228"/>
        <end position="255"/>
    </location>
</feature>
<dbReference type="FunFam" id="3.30.565.10:FF:000023">
    <property type="entry name" value="PAS domain-containing sensor histidine kinase"/>
    <property type="match status" value="1"/>
</dbReference>
<dbReference type="SMART" id="SM00304">
    <property type="entry name" value="HAMP"/>
    <property type="match status" value="1"/>
</dbReference>
<comment type="catalytic activity">
    <reaction evidence="1">
        <text>ATP + protein L-histidine = ADP + protein N-phospho-L-histidine.</text>
        <dbReference type="EC" id="2.7.13.3"/>
    </reaction>
</comment>
<feature type="domain" description="Histidine kinase" evidence="15">
    <location>
        <begin position="355"/>
        <end position="575"/>
    </location>
</feature>
<dbReference type="SUPFAM" id="SSF158472">
    <property type="entry name" value="HAMP domain-like"/>
    <property type="match status" value="1"/>
</dbReference>
<organism evidence="17 18">
    <name type="scientific">Fusobacterium necrophorum subsp. funduliforme</name>
    <dbReference type="NCBI Taxonomy" id="143387"/>
    <lineage>
        <taxon>Bacteria</taxon>
        <taxon>Fusobacteriati</taxon>
        <taxon>Fusobacteriota</taxon>
        <taxon>Fusobacteriia</taxon>
        <taxon>Fusobacteriales</taxon>
        <taxon>Fusobacteriaceae</taxon>
        <taxon>Fusobacterium</taxon>
    </lineage>
</organism>
<dbReference type="PROSITE" id="PS50885">
    <property type="entry name" value="HAMP"/>
    <property type="match status" value="1"/>
</dbReference>
<dbReference type="AlphaFoldDB" id="A0A162J210"/>
<dbReference type="InterPro" id="IPR005467">
    <property type="entry name" value="His_kinase_dom"/>
</dbReference>
<evidence type="ECO:0000256" key="1">
    <source>
        <dbReference type="ARBA" id="ARBA00000085"/>
    </source>
</evidence>
<dbReference type="InterPro" id="IPR004358">
    <property type="entry name" value="Sig_transdc_His_kin-like_C"/>
</dbReference>
<evidence type="ECO:0000256" key="2">
    <source>
        <dbReference type="ARBA" id="ARBA00004236"/>
    </source>
</evidence>
<feature type="transmembrane region" description="Helical" evidence="14">
    <location>
        <begin position="160"/>
        <end position="182"/>
    </location>
</feature>
<dbReference type="SMART" id="SM00387">
    <property type="entry name" value="HATPase_c"/>
    <property type="match status" value="1"/>
</dbReference>
<dbReference type="InterPro" id="IPR003661">
    <property type="entry name" value="HisK_dim/P_dom"/>
</dbReference>
<evidence type="ECO:0000256" key="5">
    <source>
        <dbReference type="ARBA" id="ARBA00022475"/>
    </source>
</evidence>
<feature type="domain" description="HAMP" evidence="16">
    <location>
        <begin position="184"/>
        <end position="236"/>
    </location>
</feature>
<sequence>MKKKILLICFTLILSSIFTVSIIFYNMIQHNYVESILANANSNIRLIQLILSENKHTDKYLFKLSQSLAQKTGFRVTFIRLDGIPLADSNDNSILFENFQSIPGFQMANKNSVSHSVEKHPATKIPEIKIFTKLPLYNKKSTILMLSKKLNFLEDFRKKFFLTIFTGIFISGVLSIFLSIYFTTWATKPITQLTNAVREISQGNFYSKILLHSHDELEELSETFYHMNQKIQNLLQDIQNKVRNLQNILDNLSEGIVVLDLGGSLILMNQFTKSEFEIIHSSDDFFSYSNFSFCHKEVRQSLLRKQTFEFKKKLGKKIYKLHNHFIEENKQMILVIQNITQLEQNEELRREFISNASHELKTPLTIISGFIETIKLGHVQEKAQLSRILDIIELETKRLNKLVNNLLHLSHLEKNISQGDKKIHRLFLFKIIPQIKDLYQPLLEEKSIILDMNIADNLLQSPISEEFLYIVLGNLLENAIKYSKPQSKIILSSEIRNSNFYLKLQDFGCGIPEEEQEKIFQRFYRVDPSRNSKIKGNGLGLSIVKKMIENVNGNISVESVFGKGSTFFISIPISQRS</sequence>
<dbReference type="Gene3D" id="1.10.287.130">
    <property type="match status" value="1"/>
</dbReference>
<dbReference type="FunFam" id="1.10.287.130:FF:000001">
    <property type="entry name" value="Two-component sensor histidine kinase"/>
    <property type="match status" value="1"/>
</dbReference>
<dbReference type="SMART" id="SM00388">
    <property type="entry name" value="HisKA"/>
    <property type="match status" value="1"/>
</dbReference>
<dbReference type="PANTHER" id="PTHR45453:SF1">
    <property type="entry name" value="PHOSPHATE REGULON SENSOR PROTEIN PHOR"/>
    <property type="match status" value="1"/>
</dbReference>
<evidence type="ECO:0000256" key="3">
    <source>
        <dbReference type="ARBA" id="ARBA00004314"/>
    </source>
</evidence>
<keyword evidence="9 17" id="KW-0418">Kinase</keyword>
<evidence type="ECO:0000256" key="9">
    <source>
        <dbReference type="ARBA" id="ARBA00022777"/>
    </source>
</evidence>
<dbReference type="InterPro" id="IPR050351">
    <property type="entry name" value="BphY/WalK/GraS-like"/>
</dbReference>
<keyword evidence="6" id="KW-0597">Phosphoprotein</keyword>
<evidence type="ECO:0000259" key="16">
    <source>
        <dbReference type="PROSITE" id="PS50885"/>
    </source>
</evidence>
<dbReference type="KEGG" id="fnf:BSQ88_09205"/>
<dbReference type="RefSeq" id="WP_062624848.1">
    <property type="nucleotide sequence ID" value="NZ_CAXOUM010000009.1"/>
</dbReference>
<dbReference type="InterPro" id="IPR036890">
    <property type="entry name" value="HATPase_C_sf"/>
</dbReference>
<dbReference type="InterPro" id="IPR036097">
    <property type="entry name" value="HisK_dim/P_sf"/>
</dbReference>
<dbReference type="Pfam" id="PF00672">
    <property type="entry name" value="HAMP"/>
    <property type="match status" value="1"/>
</dbReference>
<dbReference type="Pfam" id="PF02518">
    <property type="entry name" value="HATPase_c"/>
    <property type="match status" value="1"/>
</dbReference>
<evidence type="ECO:0000256" key="11">
    <source>
        <dbReference type="ARBA" id="ARBA00023012"/>
    </source>
</evidence>
<dbReference type="SUPFAM" id="SSF47384">
    <property type="entry name" value="Homodimeric domain of signal transducing histidine kinase"/>
    <property type="match status" value="1"/>
</dbReference>
<evidence type="ECO:0000313" key="18">
    <source>
        <dbReference type="Proteomes" id="UP000075816"/>
    </source>
</evidence>
<dbReference type="EC" id="2.7.13.3" evidence="4"/>
<proteinExistence type="predicted"/>
<dbReference type="CDD" id="cd00082">
    <property type="entry name" value="HisKA"/>
    <property type="match status" value="1"/>
</dbReference>
<dbReference type="GO" id="GO:0004721">
    <property type="term" value="F:phosphoprotein phosphatase activity"/>
    <property type="evidence" value="ECO:0007669"/>
    <property type="project" value="TreeGrafter"/>
</dbReference>
<evidence type="ECO:0000256" key="7">
    <source>
        <dbReference type="ARBA" id="ARBA00022679"/>
    </source>
</evidence>